<keyword evidence="2" id="KW-1133">Transmembrane helix</keyword>
<sequence>MTTRRLSRGPMTGLFLGSAGAVAGLVAMRLYWDYAAPIVKRGPTSPPPSRKTQAEQGPGHPLDDISLVGTRHQGDESSTSALGRIGFEQITGRTPDDRTKTRLSFGVHWGYGILMGGVYGLIRRRASFPDLVGGLLFSGGLWLFGDELMVPLLGLQGGPTAAGPAAHANRLGAHLAYGAATAAATQAMLAGLTRSPRTPGPTVPIGYDPIRDWRRSPSPREARRNHPRVGR</sequence>
<dbReference type="Proteomes" id="UP000317835">
    <property type="component" value="Chromosome"/>
</dbReference>
<feature type="transmembrane region" description="Helical" evidence="2">
    <location>
        <begin position="12"/>
        <end position="32"/>
    </location>
</feature>
<keyword evidence="4" id="KW-1185">Reference proteome</keyword>
<evidence type="ECO:0000256" key="1">
    <source>
        <dbReference type="SAM" id="MobiDB-lite"/>
    </source>
</evidence>
<proteinExistence type="predicted"/>
<feature type="compositionally biased region" description="Basic and acidic residues" evidence="1">
    <location>
        <begin position="209"/>
        <end position="224"/>
    </location>
</feature>
<dbReference type="RefSeq" id="WP_197446746.1">
    <property type="nucleotide sequence ID" value="NZ_CP036426.1"/>
</dbReference>
<evidence type="ECO:0008006" key="5">
    <source>
        <dbReference type="Google" id="ProtNLM"/>
    </source>
</evidence>
<name>A0A518GXQ4_9BACT</name>
<evidence type="ECO:0000256" key="2">
    <source>
        <dbReference type="SAM" id="Phobius"/>
    </source>
</evidence>
<protein>
    <recommendedName>
        <fullName evidence="5">DUF1440 domain-containing protein</fullName>
    </recommendedName>
</protein>
<evidence type="ECO:0000313" key="3">
    <source>
        <dbReference type="EMBL" id="QDV33376.1"/>
    </source>
</evidence>
<feature type="region of interest" description="Disordered" evidence="1">
    <location>
        <begin position="41"/>
        <end position="93"/>
    </location>
</feature>
<dbReference type="KEGG" id="tpla:ElP_12470"/>
<accession>A0A518GXQ4</accession>
<keyword evidence="2" id="KW-0812">Transmembrane</keyword>
<keyword evidence="2" id="KW-0472">Membrane</keyword>
<dbReference type="AlphaFoldDB" id="A0A518GXQ4"/>
<organism evidence="3 4">
    <name type="scientific">Tautonia plasticadhaerens</name>
    <dbReference type="NCBI Taxonomy" id="2527974"/>
    <lineage>
        <taxon>Bacteria</taxon>
        <taxon>Pseudomonadati</taxon>
        <taxon>Planctomycetota</taxon>
        <taxon>Planctomycetia</taxon>
        <taxon>Isosphaerales</taxon>
        <taxon>Isosphaeraceae</taxon>
        <taxon>Tautonia</taxon>
    </lineage>
</organism>
<feature type="region of interest" description="Disordered" evidence="1">
    <location>
        <begin position="193"/>
        <end position="231"/>
    </location>
</feature>
<evidence type="ECO:0000313" key="4">
    <source>
        <dbReference type="Proteomes" id="UP000317835"/>
    </source>
</evidence>
<gene>
    <name evidence="3" type="ORF">ElP_12470</name>
</gene>
<feature type="transmembrane region" description="Helical" evidence="2">
    <location>
        <begin position="103"/>
        <end position="122"/>
    </location>
</feature>
<reference evidence="3 4" key="1">
    <citation type="submission" date="2019-02" db="EMBL/GenBank/DDBJ databases">
        <title>Deep-cultivation of Planctomycetes and their phenomic and genomic characterization uncovers novel biology.</title>
        <authorList>
            <person name="Wiegand S."/>
            <person name="Jogler M."/>
            <person name="Boedeker C."/>
            <person name="Pinto D."/>
            <person name="Vollmers J."/>
            <person name="Rivas-Marin E."/>
            <person name="Kohn T."/>
            <person name="Peeters S.H."/>
            <person name="Heuer A."/>
            <person name="Rast P."/>
            <person name="Oberbeckmann S."/>
            <person name="Bunk B."/>
            <person name="Jeske O."/>
            <person name="Meyerdierks A."/>
            <person name="Storesund J.E."/>
            <person name="Kallscheuer N."/>
            <person name="Luecker S."/>
            <person name="Lage O.M."/>
            <person name="Pohl T."/>
            <person name="Merkel B.J."/>
            <person name="Hornburger P."/>
            <person name="Mueller R.-W."/>
            <person name="Bruemmer F."/>
            <person name="Labrenz M."/>
            <person name="Spormann A.M."/>
            <person name="Op den Camp H."/>
            <person name="Overmann J."/>
            <person name="Amann R."/>
            <person name="Jetten M.S.M."/>
            <person name="Mascher T."/>
            <person name="Medema M.H."/>
            <person name="Devos D.P."/>
            <person name="Kaster A.-K."/>
            <person name="Ovreas L."/>
            <person name="Rohde M."/>
            <person name="Galperin M.Y."/>
            <person name="Jogler C."/>
        </authorList>
    </citation>
    <scope>NUCLEOTIDE SEQUENCE [LARGE SCALE GENOMIC DNA]</scope>
    <source>
        <strain evidence="3 4">ElP</strain>
    </source>
</reference>
<dbReference type="EMBL" id="CP036426">
    <property type="protein sequence ID" value="QDV33376.1"/>
    <property type="molecule type" value="Genomic_DNA"/>
</dbReference>